<gene>
    <name evidence="1" type="ORF">LCGC14_0308770</name>
</gene>
<reference evidence="1" key="1">
    <citation type="journal article" date="2015" name="Nature">
        <title>Complex archaea that bridge the gap between prokaryotes and eukaryotes.</title>
        <authorList>
            <person name="Spang A."/>
            <person name="Saw J.H."/>
            <person name="Jorgensen S.L."/>
            <person name="Zaremba-Niedzwiedzka K."/>
            <person name="Martijn J."/>
            <person name="Lind A.E."/>
            <person name="van Eijk R."/>
            <person name="Schleper C."/>
            <person name="Guy L."/>
            <person name="Ettema T.J."/>
        </authorList>
    </citation>
    <scope>NUCLEOTIDE SEQUENCE</scope>
</reference>
<name>A0A0F9TMT3_9ZZZZ</name>
<comment type="caution">
    <text evidence="1">The sequence shown here is derived from an EMBL/GenBank/DDBJ whole genome shotgun (WGS) entry which is preliminary data.</text>
</comment>
<sequence>MGVVDEAIEDGVGIGRIADDLVPSLDGDLAGDDGRLSAVSFFEDLQEIVALGIVERLKAPIVEDQELAPPMVRMMRA</sequence>
<proteinExistence type="predicted"/>
<evidence type="ECO:0000313" key="1">
    <source>
        <dbReference type="EMBL" id="KKN82455.1"/>
    </source>
</evidence>
<accession>A0A0F9TMT3</accession>
<protein>
    <submittedName>
        <fullName evidence="1">Uncharacterized protein</fullName>
    </submittedName>
</protein>
<dbReference type="EMBL" id="LAZR01000200">
    <property type="protein sequence ID" value="KKN82455.1"/>
    <property type="molecule type" value="Genomic_DNA"/>
</dbReference>
<dbReference type="AlphaFoldDB" id="A0A0F9TMT3"/>
<organism evidence="1">
    <name type="scientific">marine sediment metagenome</name>
    <dbReference type="NCBI Taxonomy" id="412755"/>
    <lineage>
        <taxon>unclassified sequences</taxon>
        <taxon>metagenomes</taxon>
        <taxon>ecological metagenomes</taxon>
    </lineage>
</organism>